<gene>
    <name evidence="1" type="ORF">GBAR_LOCUS21713</name>
</gene>
<dbReference type="SUPFAM" id="SSF63411">
    <property type="entry name" value="LuxS/MPP-like metallohydrolase"/>
    <property type="match status" value="1"/>
</dbReference>
<sequence>MPLCFNPAPTDFPNQSDHVDGSVGLEEGQLEAAVSGVIYEEIEESKTVAAAANQALLHHLRRVSSSFSKDLLDKVSKVTIPDLQRVGKQYFSLLLEPTTTSTAICCNPSKVPEVKAGLEKIGHSVTVVEDLDSVLASN</sequence>
<dbReference type="Gene3D" id="3.30.830.10">
    <property type="entry name" value="Metalloenzyme, LuxS/M16 peptidase-like"/>
    <property type="match status" value="1"/>
</dbReference>
<evidence type="ECO:0000313" key="2">
    <source>
        <dbReference type="Proteomes" id="UP001174909"/>
    </source>
</evidence>
<dbReference type="Proteomes" id="UP001174909">
    <property type="component" value="Unassembled WGS sequence"/>
</dbReference>
<keyword evidence="2" id="KW-1185">Reference proteome</keyword>
<name>A0AA35T0K0_GEOBA</name>
<dbReference type="AlphaFoldDB" id="A0AA35T0K0"/>
<accession>A0AA35T0K0</accession>
<comment type="caution">
    <text evidence="1">The sequence shown here is derived from an EMBL/GenBank/DDBJ whole genome shotgun (WGS) entry which is preliminary data.</text>
</comment>
<dbReference type="EMBL" id="CASHTH010003024">
    <property type="protein sequence ID" value="CAI8039019.1"/>
    <property type="molecule type" value="Genomic_DNA"/>
</dbReference>
<dbReference type="InterPro" id="IPR011249">
    <property type="entry name" value="Metalloenz_LuxS/M16"/>
</dbReference>
<proteinExistence type="predicted"/>
<organism evidence="1 2">
    <name type="scientific">Geodia barretti</name>
    <name type="common">Barrett's horny sponge</name>
    <dbReference type="NCBI Taxonomy" id="519541"/>
    <lineage>
        <taxon>Eukaryota</taxon>
        <taxon>Metazoa</taxon>
        <taxon>Porifera</taxon>
        <taxon>Demospongiae</taxon>
        <taxon>Heteroscleromorpha</taxon>
        <taxon>Tetractinellida</taxon>
        <taxon>Astrophorina</taxon>
        <taxon>Geodiidae</taxon>
        <taxon>Geodia</taxon>
    </lineage>
</organism>
<reference evidence="1" key="1">
    <citation type="submission" date="2023-03" db="EMBL/GenBank/DDBJ databases">
        <authorList>
            <person name="Steffen K."/>
            <person name="Cardenas P."/>
        </authorList>
    </citation>
    <scope>NUCLEOTIDE SEQUENCE</scope>
</reference>
<evidence type="ECO:0000313" key="1">
    <source>
        <dbReference type="EMBL" id="CAI8039019.1"/>
    </source>
</evidence>
<dbReference type="GO" id="GO:0046872">
    <property type="term" value="F:metal ion binding"/>
    <property type="evidence" value="ECO:0007669"/>
    <property type="project" value="InterPro"/>
</dbReference>
<protein>
    <submittedName>
        <fullName evidence="1">Uncharacterized protein</fullName>
    </submittedName>
</protein>